<name>A0ACC2NNB5_9HYME</name>
<keyword evidence="2" id="KW-1185">Reference proteome</keyword>
<accession>A0ACC2NNB5</accession>
<organism evidence="1 2">
    <name type="scientific">Eretmocerus hayati</name>
    <dbReference type="NCBI Taxonomy" id="131215"/>
    <lineage>
        <taxon>Eukaryota</taxon>
        <taxon>Metazoa</taxon>
        <taxon>Ecdysozoa</taxon>
        <taxon>Arthropoda</taxon>
        <taxon>Hexapoda</taxon>
        <taxon>Insecta</taxon>
        <taxon>Pterygota</taxon>
        <taxon>Neoptera</taxon>
        <taxon>Endopterygota</taxon>
        <taxon>Hymenoptera</taxon>
        <taxon>Apocrita</taxon>
        <taxon>Proctotrupomorpha</taxon>
        <taxon>Chalcidoidea</taxon>
        <taxon>Aphelinidae</taxon>
        <taxon>Aphelininae</taxon>
        <taxon>Eretmocerus</taxon>
    </lineage>
</organism>
<comment type="caution">
    <text evidence="1">The sequence shown here is derived from an EMBL/GenBank/DDBJ whole genome shotgun (WGS) entry which is preliminary data.</text>
</comment>
<protein>
    <submittedName>
        <fullName evidence="1">Uncharacterized protein</fullName>
    </submittedName>
</protein>
<gene>
    <name evidence="1" type="ORF">QAD02_003650</name>
</gene>
<dbReference type="Proteomes" id="UP001239111">
    <property type="component" value="Chromosome 3"/>
</dbReference>
<reference evidence="1" key="1">
    <citation type="submission" date="2023-04" db="EMBL/GenBank/DDBJ databases">
        <title>A chromosome-level genome assembly of the parasitoid wasp Eretmocerus hayati.</title>
        <authorList>
            <person name="Zhong Y."/>
            <person name="Liu S."/>
            <person name="Liu Y."/>
        </authorList>
    </citation>
    <scope>NUCLEOTIDE SEQUENCE</scope>
    <source>
        <strain evidence="1">ZJU_SS_LIU_2023</strain>
    </source>
</reference>
<sequence length="1029" mass="117265">MIVLSDDDDDEGDVVMEESVIELSGDSSSEDECTSRVASQTRACKRSCTRSTGHGASHSPSPVDNRDLVHVIGSRSAYSHHFRTTIRYVTSKFRPPRGPTMGIDWFDKCIEELVRLITEGHDLDEIIGLTIASDLFLQGPGWFRVRSIRNFNYADLWQISGLIAQSNKALGVDETLQVVVSYSNQPVGSGDPDDNDTLKHCYRKSMIKITNEDNLCLPRAIVCAIEYLKNSKTKASRQEVRNKVNQQTRALELCEKAGVVSPDIGVARFIQRHPTHRFACLLCNRSYKASSSHKCTEKCEACISFNPCEPALYDVPCNDCNRVFVSQKCFDNHKRRGSYYNNSKNAITTVCDKIRICVDCYKQYDLMFDKHECGVSYCVDYRSKHNPNDQCYIRVKAPVRVRDPNAPDYHPDNQFICFDIESEQDEKFKDNPDPNKIQYKHIVCLLVAQLVCDFCRGNEDLTQSCPYYGAREIPYKKRDNPVRKFLELILHHPKKGFARRIVFAHSGGRYDVHSLLKELNENSIIQGSGVAPHVIMNGLQIKSVHIGNVVILDAHSFLTMELRAFPKAFGLADIKGFFPHKFSTKNNATYNDKWPAKEFYDPDDMSVSERAEFEEWYPSVCHGTFNLQAELLKYCKQDVTVLRQAILNFRDMFIEMTNVCPFTGPVTLTGAYTAAFMTTFMEDKVIGVIPARGYVRADEQSRKAIEYFTYPGEVHRVEIQHAGKGRERVLFDNIRVDGYIPGPPEVEIQFHGCLYHGCEQCNPHDRFVRLHDHKSLHQRYEDTQSISAKIRARGCILYEIWEHDFDKVIKPTQAFKNAILNHPTVQKLTLNPRHGLYGGRTGEFPVGHPRIYQGSARLELTGEFFGNFDKVNGMVVALVLPPDKLFHPLLPRKEHDKLILLHDPNTEVSRIEIMSEHVLYAWWKDEDHAVRPASNTNVVIALYVTDQARSKLYKYLGKLDKRVSYYDTDSIFATVSPSDDYVPPCGEYLGDWKNELEEYGPGAGIHTLVSGGPKCYAYRGKNDANETFE</sequence>
<evidence type="ECO:0000313" key="1">
    <source>
        <dbReference type="EMBL" id="KAJ8672391.1"/>
    </source>
</evidence>
<dbReference type="EMBL" id="CM056743">
    <property type="protein sequence ID" value="KAJ8672391.1"/>
    <property type="molecule type" value="Genomic_DNA"/>
</dbReference>
<proteinExistence type="predicted"/>
<evidence type="ECO:0000313" key="2">
    <source>
        <dbReference type="Proteomes" id="UP001239111"/>
    </source>
</evidence>